<evidence type="ECO:0000256" key="5">
    <source>
        <dbReference type="ARBA" id="ARBA00022989"/>
    </source>
</evidence>
<keyword evidence="4 9" id="KW-0812">Transmembrane</keyword>
<feature type="transmembrane region" description="Helical" evidence="9">
    <location>
        <begin position="151"/>
        <end position="173"/>
    </location>
</feature>
<dbReference type="AlphaFoldDB" id="A0A427YKN3"/>
<dbReference type="NCBIfam" id="TIGR00879">
    <property type="entry name" value="SP"/>
    <property type="match status" value="1"/>
</dbReference>
<keyword evidence="6 9" id="KW-0472">Membrane</keyword>
<dbReference type="EMBL" id="RSCD01000007">
    <property type="protein sequence ID" value="RSH91617.1"/>
    <property type="molecule type" value="Genomic_DNA"/>
</dbReference>
<gene>
    <name evidence="11" type="ORF">EHS25_008986</name>
</gene>
<keyword evidence="12" id="KW-1185">Reference proteome</keyword>
<keyword evidence="3 8" id="KW-0813">Transport</keyword>
<dbReference type="PROSITE" id="PS50850">
    <property type="entry name" value="MFS"/>
    <property type="match status" value="1"/>
</dbReference>
<feature type="transmembrane region" description="Helical" evidence="9">
    <location>
        <begin position="436"/>
        <end position="459"/>
    </location>
</feature>
<evidence type="ECO:0000313" key="12">
    <source>
        <dbReference type="Proteomes" id="UP000279259"/>
    </source>
</evidence>
<protein>
    <recommendedName>
        <fullName evidence="10">Major facilitator superfamily (MFS) profile domain-containing protein</fullName>
    </recommendedName>
</protein>
<feature type="transmembrane region" description="Helical" evidence="9">
    <location>
        <begin position="398"/>
        <end position="424"/>
    </location>
</feature>
<evidence type="ECO:0000256" key="8">
    <source>
        <dbReference type="RuleBase" id="RU003346"/>
    </source>
</evidence>
<comment type="subcellular location">
    <subcellularLocation>
        <location evidence="1">Membrane</location>
        <topology evidence="1">Multi-pass membrane protein</topology>
    </subcellularLocation>
</comment>
<feature type="transmembrane region" description="Helical" evidence="9">
    <location>
        <begin position="185"/>
        <end position="204"/>
    </location>
</feature>
<feature type="transmembrane region" description="Helical" evidence="9">
    <location>
        <begin position="370"/>
        <end position="392"/>
    </location>
</feature>
<reference evidence="11 12" key="1">
    <citation type="submission" date="2018-11" db="EMBL/GenBank/DDBJ databases">
        <title>Genome sequence of Saitozyma podzolica DSM 27192.</title>
        <authorList>
            <person name="Aliyu H."/>
            <person name="Gorte O."/>
            <person name="Ochsenreither K."/>
        </authorList>
    </citation>
    <scope>NUCLEOTIDE SEQUENCE [LARGE SCALE GENOMIC DNA]</scope>
    <source>
        <strain evidence="11 12">DSM 27192</strain>
    </source>
</reference>
<comment type="catalytic activity">
    <reaction evidence="7">
        <text>myo-inositol(out) + H(+)(out) = myo-inositol(in) + H(+)(in)</text>
        <dbReference type="Rhea" id="RHEA:60364"/>
        <dbReference type="ChEBI" id="CHEBI:15378"/>
        <dbReference type="ChEBI" id="CHEBI:17268"/>
    </reaction>
</comment>
<dbReference type="Proteomes" id="UP000279259">
    <property type="component" value="Unassembled WGS sequence"/>
</dbReference>
<dbReference type="InterPro" id="IPR036259">
    <property type="entry name" value="MFS_trans_sf"/>
</dbReference>
<evidence type="ECO:0000259" key="10">
    <source>
        <dbReference type="PROSITE" id="PS50850"/>
    </source>
</evidence>
<dbReference type="GO" id="GO:0005351">
    <property type="term" value="F:carbohydrate:proton symporter activity"/>
    <property type="evidence" value="ECO:0007669"/>
    <property type="project" value="TreeGrafter"/>
</dbReference>
<dbReference type="Gene3D" id="1.20.1250.20">
    <property type="entry name" value="MFS general substrate transporter like domains"/>
    <property type="match status" value="1"/>
</dbReference>
<feature type="transmembrane region" description="Helical" evidence="9">
    <location>
        <begin position="127"/>
        <end position="145"/>
    </location>
</feature>
<sequence>MATLEANPVTDDVTQEKIVEIQKVEAGEATLMEHDMSPWQALKLYPKAALWSMGMSFATVMDTFDAVLLNLLYAYPAFQQQFGTESKGSYQIPAMWQTMMSDFSQIGYIIGVIISGWVCDRLGYRKTIIYALVFSIGCIFLTVFANSLGMILAGEILCGVGWGFFKTLCIAYAADVAPLSLRPLLTSWVAICAGFGQLLGYACSRGMLGMSGSWAWRTLFALQWFWPIPLITLCLLCPESPWWLIKKDRIESARKAIYRLVSKPKDDFNPDQIIALMQETDRLEREARAGTSYMDCFRGTDLRRTEICCGLFIAQQLCGVSLMGILAYYLEQSGMPTADAFDVSTANYGLSMVCNVVTWFLFVKGVGRRTLFLWGSVVEFFLLILAGGISLINSKNTGWGVAALLMTWTICFQITNNPVCYALLGEIPSRRLMVKTINIAQCAYRITSIVISTFSPYMLNPQAWNWKGKAGFFWAGLCGIVIFWIFFRLPETADLTYLEIDQLFERRVSARNFRSEGRKLVAEAREKQVAEGGRIVQGLTEKADGERDVNHVEVANL</sequence>
<dbReference type="PANTHER" id="PTHR48022">
    <property type="entry name" value="PLASTIDIC GLUCOSE TRANSPORTER 4"/>
    <property type="match status" value="1"/>
</dbReference>
<dbReference type="PANTHER" id="PTHR48022:SF5">
    <property type="entry name" value="ALPHA-GLUCOSIDES PERMEASE MPH2-RELATED"/>
    <property type="match status" value="1"/>
</dbReference>
<evidence type="ECO:0000256" key="2">
    <source>
        <dbReference type="ARBA" id="ARBA00010992"/>
    </source>
</evidence>
<evidence type="ECO:0000256" key="4">
    <source>
        <dbReference type="ARBA" id="ARBA00022692"/>
    </source>
</evidence>
<feature type="transmembrane region" description="Helical" evidence="9">
    <location>
        <begin position="345"/>
        <end position="363"/>
    </location>
</feature>
<feature type="domain" description="Major facilitator superfamily (MFS) profile" evidence="10">
    <location>
        <begin position="51"/>
        <end position="493"/>
    </location>
</feature>
<dbReference type="InterPro" id="IPR020846">
    <property type="entry name" value="MFS_dom"/>
</dbReference>
<dbReference type="InterPro" id="IPR050360">
    <property type="entry name" value="MFS_Sugar_Transporters"/>
</dbReference>
<keyword evidence="5 9" id="KW-1133">Transmembrane helix</keyword>
<dbReference type="OrthoDB" id="6612291at2759"/>
<evidence type="ECO:0000256" key="3">
    <source>
        <dbReference type="ARBA" id="ARBA00022448"/>
    </source>
</evidence>
<feature type="transmembrane region" description="Helical" evidence="9">
    <location>
        <begin position="471"/>
        <end position="489"/>
    </location>
</feature>
<dbReference type="GO" id="GO:0016020">
    <property type="term" value="C:membrane"/>
    <property type="evidence" value="ECO:0007669"/>
    <property type="project" value="UniProtKB-SubCell"/>
</dbReference>
<dbReference type="InterPro" id="IPR005828">
    <property type="entry name" value="MFS_sugar_transport-like"/>
</dbReference>
<evidence type="ECO:0000313" key="11">
    <source>
        <dbReference type="EMBL" id="RSH91617.1"/>
    </source>
</evidence>
<proteinExistence type="inferred from homology"/>
<evidence type="ECO:0000256" key="9">
    <source>
        <dbReference type="SAM" id="Phobius"/>
    </source>
</evidence>
<name>A0A427YKN3_9TREE</name>
<organism evidence="11 12">
    <name type="scientific">Saitozyma podzolica</name>
    <dbReference type="NCBI Taxonomy" id="1890683"/>
    <lineage>
        <taxon>Eukaryota</taxon>
        <taxon>Fungi</taxon>
        <taxon>Dikarya</taxon>
        <taxon>Basidiomycota</taxon>
        <taxon>Agaricomycotina</taxon>
        <taxon>Tremellomycetes</taxon>
        <taxon>Tremellales</taxon>
        <taxon>Trimorphomycetaceae</taxon>
        <taxon>Saitozyma</taxon>
    </lineage>
</organism>
<comment type="similarity">
    <text evidence="2 8">Belongs to the major facilitator superfamily. Sugar transporter (TC 2.A.1.1) family.</text>
</comment>
<feature type="transmembrane region" description="Helical" evidence="9">
    <location>
        <begin position="48"/>
        <end position="74"/>
    </location>
</feature>
<evidence type="ECO:0000256" key="7">
    <source>
        <dbReference type="ARBA" id="ARBA00049119"/>
    </source>
</evidence>
<feature type="transmembrane region" description="Helical" evidence="9">
    <location>
        <begin position="224"/>
        <end position="245"/>
    </location>
</feature>
<dbReference type="Pfam" id="PF00083">
    <property type="entry name" value="Sugar_tr"/>
    <property type="match status" value="1"/>
</dbReference>
<evidence type="ECO:0000256" key="1">
    <source>
        <dbReference type="ARBA" id="ARBA00004141"/>
    </source>
</evidence>
<evidence type="ECO:0000256" key="6">
    <source>
        <dbReference type="ARBA" id="ARBA00023136"/>
    </source>
</evidence>
<dbReference type="InterPro" id="IPR003663">
    <property type="entry name" value="Sugar/inositol_transpt"/>
</dbReference>
<feature type="transmembrane region" description="Helical" evidence="9">
    <location>
        <begin position="307"/>
        <end position="330"/>
    </location>
</feature>
<dbReference type="FunFam" id="1.20.1250.20:FF:000078">
    <property type="entry name" value="MFS maltose transporter, putative"/>
    <property type="match status" value="1"/>
</dbReference>
<accession>A0A427YKN3</accession>
<feature type="transmembrane region" description="Helical" evidence="9">
    <location>
        <begin position="94"/>
        <end position="115"/>
    </location>
</feature>
<comment type="caution">
    <text evidence="11">The sequence shown here is derived from an EMBL/GenBank/DDBJ whole genome shotgun (WGS) entry which is preliminary data.</text>
</comment>
<dbReference type="SUPFAM" id="SSF103473">
    <property type="entry name" value="MFS general substrate transporter"/>
    <property type="match status" value="1"/>
</dbReference>